<dbReference type="GO" id="GO:0005886">
    <property type="term" value="C:plasma membrane"/>
    <property type="evidence" value="ECO:0007669"/>
    <property type="project" value="EnsemblFungi"/>
</dbReference>
<dbReference type="RefSeq" id="XP_003679236.1">
    <property type="nucleotide sequence ID" value="XM_003679188.1"/>
</dbReference>
<dbReference type="KEGG" id="tdl:TDEL_0A06930"/>
<keyword evidence="8 11" id="KW-0175">Coiled coil</keyword>
<keyword evidence="2" id="KW-0813">Transport</keyword>
<dbReference type="GO" id="GO:0031267">
    <property type="term" value="F:small GTPase binding"/>
    <property type="evidence" value="ECO:0007669"/>
    <property type="project" value="TreeGrafter"/>
</dbReference>
<evidence type="ECO:0000313" key="15">
    <source>
        <dbReference type="Proteomes" id="UP000005627"/>
    </source>
</evidence>
<evidence type="ECO:0000256" key="11">
    <source>
        <dbReference type="SAM" id="Coils"/>
    </source>
</evidence>
<feature type="region of interest" description="Disordered" evidence="12">
    <location>
        <begin position="276"/>
        <end position="299"/>
    </location>
</feature>
<dbReference type="GO" id="GO:0005096">
    <property type="term" value="F:GTPase activator activity"/>
    <property type="evidence" value="ECO:0007669"/>
    <property type="project" value="UniProtKB-KW"/>
</dbReference>
<evidence type="ECO:0000256" key="1">
    <source>
        <dbReference type="ARBA" id="ARBA00004496"/>
    </source>
</evidence>
<feature type="region of interest" description="Disordered" evidence="12">
    <location>
        <begin position="193"/>
        <end position="229"/>
    </location>
</feature>
<feature type="domain" description="Rab-GAP TBC" evidence="13">
    <location>
        <begin position="456"/>
        <end position="635"/>
    </location>
</feature>
<dbReference type="HOGENOM" id="CLU_005350_11_0_1"/>
<keyword evidence="6" id="KW-0931">ER-Golgi transport</keyword>
<evidence type="ECO:0000259" key="13">
    <source>
        <dbReference type="PROSITE" id="PS50086"/>
    </source>
</evidence>
<gene>
    <name evidence="14" type="primary">TDEL0A06930</name>
    <name evidence="14" type="ORF">TDEL_0A06930</name>
</gene>
<evidence type="ECO:0000256" key="6">
    <source>
        <dbReference type="ARBA" id="ARBA00022892"/>
    </source>
</evidence>
<keyword evidence="5" id="KW-0963">Cytoplasm</keyword>
<dbReference type="OrthoDB" id="295078at2759"/>
<feature type="coiled-coil region" evidence="11">
    <location>
        <begin position="741"/>
        <end position="831"/>
    </location>
</feature>
<proteinExistence type="inferred from homology"/>
<evidence type="ECO:0000256" key="4">
    <source>
        <dbReference type="ARBA" id="ARBA00022483"/>
    </source>
</evidence>
<dbReference type="GO" id="GO:0043332">
    <property type="term" value="C:mating projection tip"/>
    <property type="evidence" value="ECO:0007669"/>
    <property type="project" value="EnsemblFungi"/>
</dbReference>
<sequence>MPINGKEEKVQSVVTDEANIPEANDPEVENVVVLESKASTAKPNANEEVPVTPIDQIKMEIGEEEAEISGNAHQEAKPTVAAVDEGLETKSQPEVLVSGEDEGLQGTTQPEVPPLEKEKKLNNDFQPEVSAPAKDEGLKNLAKIDPKPIAESAMPDVNNLKEEEIETLDEGLGVNAQLEKKPIPEPEEVEIINATPKRPIPAIPVPTTPVPTTPVTTTPVTTTPVPATPVPATSEIAAAHAVLEKEELKVKDAIENYSLPPLPSRDRIASQEVAKTPSVLTPGSPAAIQSPISPPLPKREFKKYPVPPPLHEEMQSEEFRQNMAVANGPPQPPPRINKAKRVESAADMSLIVNRFRQTSHHYQRQDEQSREDLERGKNILKSSYSTFLESLPATASPKRLLRDETDLAGVTEELGDLHDDERALIKVDWAYWTQVVNDFPSVASDPEKLERAITGGIPPQIRGIIWQLIANSKSKEFEDIYLTLLDTESPHEASIRRDLKRTKFIPDDKVESLYKVMNVYSVYDPDVGYTQGMAFIATPLIMNCETEADSFGLLIRLMKSYGLRELFLPDMPGLMLLLYQFDRLFEENSPQLYNHLTRQGVRSSMYATQWFLTFFAYRFPLVFVLRIYDIVFVEGIESVLRIAVNLMLKNSKQLLQLKFDKLLDFLKNELFAYYLKDSVKRRISKVNSQDDGSDAGSVLKKDISSNKHTEGELPEITDEDYDIDAFVQDAMHDVHVTPLSLKRYSAEYEEIHELEQQKEAQYESIRIKNNQLQLEVRKLERDYTLLNREHVEIANELIKNRLKIETLIDENKDQKSTILTLKKELEEERRKQELPNPDAAIPSDLKEDLDRTIRRNAEVMDANIKLQDKINDQERIIELLKAGNKAGAQSFRASKPPIANAFTKLFKNDNN</sequence>
<reference evidence="14 15" key="1">
    <citation type="journal article" date="2011" name="Proc. Natl. Acad. Sci. U.S.A.">
        <title>Evolutionary erosion of yeast sex chromosomes by mating-type switching accidents.</title>
        <authorList>
            <person name="Gordon J.L."/>
            <person name="Armisen D."/>
            <person name="Proux-Wera E."/>
            <person name="Oheigeartaigh S.S."/>
            <person name="Byrne K.P."/>
            <person name="Wolfe K.H."/>
        </authorList>
    </citation>
    <scope>NUCLEOTIDE SEQUENCE [LARGE SCALE GENOMIC DNA]</scope>
    <source>
        <strain evidence="15">ATCC 10662 / CBS 1146 / NBRC 0425 / NCYC 2629 / NRRL Y-866</strain>
    </source>
</reference>
<dbReference type="SMART" id="SM00164">
    <property type="entry name" value="TBC"/>
    <property type="match status" value="1"/>
</dbReference>
<dbReference type="InParanoid" id="G8ZN31"/>
<keyword evidence="15" id="KW-1185">Reference proteome</keyword>
<feature type="compositionally biased region" description="Low complexity" evidence="12">
    <location>
        <begin position="282"/>
        <end position="291"/>
    </location>
</feature>
<dbReference type="FunFam" id="1.10.472.80:FF:000044">
    <property type="entry name" value="GTPase-activating protein GYP5"/>
    <property type="match status" value="1"/>
</dbReference>
<dbReference type="PANTHER" id="PTHR47219:SF9">
    <property type="entry name" value="GTPASE ACTIVATING PROTEIN AND CENTROSOME-ASSOCIATED, ISOFORM B"/>
    <property type="match status" value="1"/>
</dbReference>
<dbReference type="GO" id="GO:0006888">
    <property type="term" value="P:endoplasmic reticulum to Golgi vesicle-mediated transport"/>
    <property type="evidence" value="ECO:0007669"/>
    <property type="project" value="EnsemblFungi"/>
</dbReference>
<keyword evidence="4" id="KW-0268">Exocytosis</keyword>
<dbReference type="Proteomes" id="UP000005627">
    <property type="component" value="Chromosome 1"/>
</dbReference>
<dbReference type="InterPro" id="IPR050302">
    <property type="entry name" value="Rab_GAP_TBC_domain"/>
</dbReference>
<protein>
    <recommendedName>
        <fullName evidence="10">GTPase-activating protein GYP5</fullName>
    </recommendedName>
</protein>
<dbReference type="InterPro" id="IPR035969">
    <property type="entry name" value="Rab-GAP_TBC_sf"/>
</dbReference>
<organism evidence="14 15">
    <name type="scientific">Torulaspora delbrueckii</name>
    <name type="common">Yeast</name>
    <name type="synonym">Candida colliculosa</name>
    <dbReference type="NCBI Taxonomy" id="4950"/>
    <lineage>
        <taxon>Eukaryota</taxon>
        <taxon>Fungi</taxon>
        <taxon>Dikarya</taxon>
        <taxon>Ascomycota</taxon>
        <taxon>Saccharomycotina</taxon>
        <taxon>Saccharomycetes</taxon>
        <taxon>Saccharomycetales</taxon>
        <taxon>Saccharomycetaceae</taxon>
        <taxon>Torulaspora</taxon>
    </lineage>
</organism>
<dbReference type="FunCoup" id="G8ZN31">
    <property type="interactions" value="201"/>
</dbReference>
<evidence type="ECO:0000256" key="7">
    <source>
        <dbReference type="ARBA" id="ARBA00022927"/>
    </source>
</evidence>
<feature type="region of interest" description="Disordered" evidence="12">
    <location>
        <begin position="83"/>
        <end position="140"/>
    </location>
</feature>
<dbReference type="GeneID" id="11502951"/>
<dbReference type="eggNOG" id="KOG1102">
    <property type="taxonomic scope" value="Eukaryota"/>
</dbReference>
<dbReference type="Pfam" id="PF23436">
    <property type="entry name" value="RabGap-TBC_2"/>
    <property type="match status" value="1"/>
</dbReference>
<dbReference type="GO" id="GO:0005798">
    <property type="term" value="C:Golgi-associated vesicle"/>
    <property type="evidence" value="ECO:0007669"/>
    <property type="project" value="EnsemblFungi"/>
</dbReference>
<comment type="subcellular location">
    <subcellularLocation>
        <location evidence="1">Cytoplasm</location>
    </subcellularLocation>
</comment>
<dbReference type="GO" id="GO:0005935">
    <property type="term" value="C:cellular bud neck"/>
    <property type="evidence" value="ECO:0007669"/>
    <property type="project" value="EnsemblFungi"/>
</dbReference>
<dbReference type="Gene3D" id="1.10.8.270">
    <property type="entry name" value="putative rabgap domain of human tbc1 domain family member 14 like domains"/>
    <property type="match status" value="1"/>
</dbReference>
<dbReference type="InterPro" id="IPR000195">
    <property type="entry name" value="Rab-GAP-TBC_dom"/>
</dbReference>
<dbReference type="EMBL" id="HE616742">
    <property type="protein sequence ID" value="CCE90025.1"/>
    <property type="molecule type" value="Genomic_DNA"/>
</dbReference>
<feature type="compositionally biased region" description="Pro residues" evidence="12">
    <location>
        <begin position="198"/>
        <end position="212"/>
    </location>
</feature>
<evidence type="ECO:0000256" key="5">
    <source>
        <dbReference type="ARBA" id="ARBA00022490"/>
    </source>
</evidence>
<dbReference type="SUPFAM" id="SSF47923">
    <property type="entry name" value="Ypt/Rab-GAP domain of gyp1p"/>
    <property type="match status" value="2"/>
</dbReference>
<dbReference type="PANTHER" id="PTHR47219">
    <property type="entry name" value="RAB GTPASE-ACTIVATING PROTEIN 1-LIKE"/>
    <property type="match status" value="1"/>
</dbReference>
<dbReference type="GO" id="GO:0000131">
    <property type="term" value="C:incipient cellular bud site"/>
    <property type="evidence" value="ECO:0007669"/>
    <property type="project" value="EnsemblFungi"/>
</dbReference>
<dbReference type="AlphaFoldDB" id="G8ZN31"/>
<dbReference type="GO" id="GO:0005829">
    <property type="term" value="C:cytosol"/>
    <property type="evidence" value="ECO:0007669"/>
    <property type="project" value="EnsemblFungi"/>
</dbReference>
<evidence type="ECO:0000256" key="2">
    <source>
        <dbReference type="ARBA" id="ARBA00022448"/>
    </source>
</evidence>
<evidence type="ECO:0000313" key="14">
    <source>
        <dbReference type="EMBL" id="CCE90025.1"/>
    </source>
</evidence>
<dbReference type="GO" id="GO:0005934">
    <property type="term" value="C:cellular bud tip"/>
    <property type="evidence" value="ECO:0007669"/>
    <property type="project" value="EnsemblFungi"/>
</dbReference>
<accession>G8ZN31</accession>
<evidence type="ECO:0000256" key="9">
    <source>
        <dbReference type="ARBA" id="ARBA00061661"/>
    </source>
</evidence>
<dbReference type="Gene3D" id="1.10.472.80">
    <property type="entry name" value="Ypt/Rab-GAP domain of gyp1p, domain 3"/>
    <property type="match status" value="1"/>
</dbReference>
<evidence type="ECO:0000256" key="3">
    <source>
        <dbReference type="ARBA" id="ARBA00022468"/>
    </source>
</evidence>
<dbReference type="GO" id="GO:0015031">
    <property type="term" value="P:protein transport"/>
    <property type="evidence" value="ECO:0007669"/>
    <property type="project" value="UniProtKB-KW"/>
</dbReference>
<dbReference type="STRING" id="1076872.G8ZN31"/>
<evidence type="ECO:0000256" key="12">
    <source>
        <dbReference type="SAM" id="MobiDB-lite"/>
    </source>
</evidence>
<dbReference type="GO" id="GO:0006887">
    <property type="term" value="P:exocytosis"/>
    <property type="evidence" value="ECO:0007669"/>
    <property type="project" value="UniProtKB-KW"/>
</dbReference>
<keyword evidence="7" id="KW-0653">Protein transport</keyword>
<evidence type="ECO:0000256" key="8">
    <source>
        <dbReference type="ARBA" id="ARBA00023054"/>
    </source>
</evidence>
<dbReference type="Gene3D" id="1.10.10.750">
    <property type="entry name" value="Ypt/Rab-GAP domain of gyp1p, domain 1"/>
    <property type="match status" value="1"/>
</dbReference>
<comment type="similarity">
    <text evidence="9">Belongs to the GYP5 family.</text>
</comment>
<name>G8ZN31_TORDE</name>
<dbReference type="PROSITE" id="PS50086">
    <property type="entry name" value="TBC_RABGAP"/>
    <property type="match status" value="1"/>
</dbReference>
<evidence type="ECO:0000256" key="10">
    <source>
        <dbReference type="ARBA" id="ARBA00072088"/>
    </source>
</evidence>
<feature type="compositionally biased region" description="Low complexity" evidence="12">
    <location>
        <begin position="213"/>
        <end position="229"/>
    </location>
</feature>
<keyword evidence="3" id="KW-0343">GTPase activation</keyword>